<evidence type="ECO:0000256" key="3">
    <source>
        <dbReference type="ARBA" id="ARBA00011881"/>
    </source>
</evidence>
<dbReference type="EMBL" id="LLYA01000230">
    <property type="protein sequence ID" value="KRR15013.1"/>
    <property type="molecule type" value="Genomic_DNA"/>
</dbReference>
<dbReference type="Gene3D" id="3.40.640.10">
    <property type="entry name" value="Type I PLP-dependent aspartate aminotransferase-like (Major domain)"/>
    <property type="match status" value="1"/>
</dbReference>
<evidence type="ECO:0000313" key="8">
    <source>
        <dbReference type="EMBL" id="KRR15013.1"/>
    </source>
</evidence>
<reference evidence="8 9" key="1">
    <citation type="submission" date="2014-03" db="EMBL/GenBank/DDBJ databases">
        <title>Bradyrhizobium valentinum sp. nov., isolated from effective nodules of Lupinus mariae-josephae, a lupine endemic of basic-lime soils in Eastern Spain.</title>
        <authorList>
            <person name="Duran D."/>
            <person name="Rey L."/>
            <person name="Navarro A."/>
            <person name="Busquets A."/>
            <person name="Imperial J."/>
            <person name="Ruiz-Argueso T."/>
        </authorList>
    </citation>
    <scope>NUCLEOTIDE SEQUENCE [LARGE SCALE GENOMIC DNA]</scope>
    <source>
        <strain evidence="8 9">Ro19</strain>
    </source>
</reference>
<name>A0A0R3MAL1_9BRAD</name>
<evidence type="ECO:0000256" key="1">
    <source>
        <dbReference type="ARBA" id="ARBA00001933"/>
    </source>
</evidence>
<dbReference type="InterPro" id="IPR015421">
    <property type="entry name" value="PyrdxlP-dep_Trfase_major"/>
</dbReference>
<comment type="cofactor">
    <cofactor evidence="1">
        <name>pyridoxal 5'-phosphate</name>
        <dbReference type="ChEBI" id="CHEBI:597326"/>
    </cofactor>
</comment>
<proteinExistence type="inferred from homology"/>
<comment type="caution">
    <text evidence="8">The sequence shown here is derived from an EMBL/GenBank/DDBJ whole genome shotgun (WGS) entry which is preliminary data.</text>
</comment>
<dbReference type="PANTHER" id="PTHR48097:SF9">
    <property type="entry name" value="L-THREONINE ALDOLASE"/>
    <property type="match status" value="1"/>
</dbReference>
<dbReference type="Pfam" id="PF01212">
    <property type="entry name" value="Beta_elim_lyase"/>
    <property type="match status" value="1"/>
</dbReference>
<dbReference type="Proteomes" id="UP000052023">
    <property type="component" value="Unassembled WGS sequence"/>
</dbReference>
<dbReference type="Gene3D" id="3.90.1150.10">
    <property type="entry name" value="Aspartate Aminotransferase, domain 1"/>
    <property type="match status" value="1"/>
</dbReference>
<feature type="domain" description="Aromatic amino acid beta-eliminating lyase/threonine aldolase" evidence="7">
    <location>
        <begin position="8"/>
        <end position="292"/>
    </location>
</feature>
<evidence type="ECO:0000256" key="5">
    <source>
        <dbReference type="ARBA" id="ARBA00023239"/>
    </source>
</evidence>
<keyword evidence="5" id="KW-0456">Lyase</keyword>
<evidence type="ECO:0000259" key="7">
    <source>
        <dbReference type="Pfam" id="PF01212"/>
    </source>
</evidence>
<evidence type="ECO:0000256" key="2">
    <source>
        <dbReference type="ARBA" id="ARBA00006966"/>
    </source>
</evidence>
<evidence type="ECO:0000256" key="6">
    <source>
        <dbReference type="PIRSR" id="PIRSR017617-1"/>
    </source>
</evidence>
<accession>A0A0R3MAL1</accession>
<evidence type="ECO:0000256" key="4">
    <source>
        <dbReference type="ARBA" id="ARBA00022898"/>
    </source>
</evidence>
<dbReference type="PANTHER" id="PTHR48097">
    <property type="entry name" value="L-THREONINE ALDOLASE-RELATED"/>
    <property type="match status" value="1"/>
</dbReference>
<dbReference type="SUPFAM" id="SSF53383">
    <property type="entry name" value="PLP-dependent transferases"/>
    <property type="match status" value="1"/>
</dbReference>
<keyword evidence="9" id="KW-1185">Reference proteome</keyword>
<dbReference type="NCBIfam" id="NF041359">
    <property type="entry name" value="GntG_guanitoxin"/>
    <property type="match status" value="1"/>
</dbReference>
<dbReference type="AlphaFoldDB" id="A0A0R3MAL1"/>
<protein>
    <recommendedName>
        <fullName evidence="7">Aromatic amino acid beta-eliminating lyase/threonine aldolase domain-containing protein</fullName>
    </recommendedName>
</protein>
<evidence type="ECO:0000313" key="9">
    <source>
        <dbReference type="Proteomes" id="UP000052023"/>
    </source>
</evidence>
<dbReference type="InterPro" id="IPR001597">
    <property type="entry name" value="ArAA_b-elim_lyase/Thr_aldolase"/>
</dbReference>
<dbReference type="InterPro" id="IPR015422">
    <property type="entry name" value="PyrdxlP-dep_Trfase_small"/>
</dbReference>
<dbReference type="GO" id="GO:0005829">
    <property type="term" value="C:cytosol"/>
    <property type="evidence" value="ECO:0007669"/>
    <property type="project" value="TreeGrafter"/>
</dbReference>
<comment type="similarity">
    <text evidence="2">Belongs to the threonine aldolase family.</text>
</comment>
<dbReference type="GO" id="GO:0008732">
    <property type="term" value="F:L-allo-threonine aldolase activity"/>
    <property type="evidence" value="ECO:0007669"/>
    <property type="project" value="TreeGrafter"/>
</dbReference>
<organism evidence="8 9">
    <name type="scientific">Bradyrhizobium retamae</name>
    <dbReference type="NCBI Taxonomy" id="1300035"/>
    <lineage>
        <taxon>Bacteria</taxon>
        <taxon>Pseudomonadati</taxon>
        <taxon>Pseudomonadota</taxon>
        <taxon>Alphaproteobacteria</taxon>
        <taxon>Hyphomicrobiales</taxon>
        <taxon>Nitrobacteraceae</taxon>
        <taxon>Bradyrhizobium</taxon>
    </lineage>
</organism>
<dbReference type="FunFam" id="3.90.1150.10:FF:000041">
    <property type="entry name" value="Low-specificity L-threonine aldolase"/>
    <property type="match status" value="1"/>
</dbReference>
<keyword evidence="4" id="KW-0663">Pyridoxal phosphate</keyword>
<dbReference type="InterPro" id="IPR023603">
    <property type="entry name" value="Low_specificity_L-TA-like"/>
</dbReference>
<dbReference type="GO" id="GO:0006545">
    <property type="term" value="P:glycine biosynthetic process"/>
    <property type="evidence" value="ECO:0007669"/>
    <property type="project" value="TreeGrafter"/>
</dbReference>
<dbReference type="InterPro" id="IPR015424">
    <property type="entry name" value="PyrdxlP-dep_Trfase"/>
</dbReference>
<feature type="modified residue" description="N6-(pyridoxal phosphate)lysine" evidence="6">
    <location>
        <position position="205"/>
    </location>
</feature>
<comment type="subunit">
    <text evidence="3">Homotetramer.</text>
</comment>
<dbReference type="PIRSF" id="PIRSF017617">
    <property type="entry name" value="Thr_aldolase"/>
    <property type="match status" value="1"/>
</dbReference>
<dbReference type="FunFam" id="3.40.640.10:FF:000030">
    <property type="entry name" value="Low-specificity L-threonine aldolase"/>
    <property type="match status" value="1"/>
</dbReference>
<gene>
    <name evidence="8" type="ORF">CQ13_37545</name>
</gene>
<sequence>MTPVPVIDLRSDTVTRPTPAMLNRMVTAELGDDGRGDDPTVKELERVAATRLGKEAALFLPTGTMSNHVAILSHAFLKGEVIGEASSHIFRSEMGGLSLLAGLYPRPLPGRAGAMDLGALDACLRPPGVTDHALGTAVVCMETTHGLGGSVLPLDHMRDVWAKSSQLGAPVHLDGARIFNAAIALGVDASAIAAFADSVTFCLSKGLSAPVGSVLAGPPPFIERARGFRKMLGGNLRQAGLLAACGLVALEQSIERLADDHLNARRLADGLHRINPHLVSLTDVVTNMVMVDLGRTAADAEQWTKVLSDYGVLTAPVSKNVLRFVTHRHVDASSIERVVTVFAEIYRTRPAALFAA</sequence>
<dbReference type="GO" id="GO:0006567">
    <property type="term" value="P:L-threonine catabolic process"/>
    <property type="evidence" value="ECO:0007669"/>
    <property type="project" value="TreeGrafter"/>
</dbReference>